<evidence type="ECO:0000313" key="3">
    <source>
        <dbReference type="Proteomes" id="UP001219525"/>
    </source>
</evidence>
<dbReference type="PANTHER" id="PTHR46579:SF1">
    <property type="entry name" value="F5_8 TYPE C DOMAIN-CONTAINING PROTEIN"/>
    <property type="match status" value="1"/>
</dbReference>
<sequence length="402" mass="45441">MPDSGLPRVQQNGSPRDPKNCQNSMPDQWAAQGAAKWVPAAPKIAKTGCASTEGGYIHYNYPWILPYGHDHLAWSYPICGYVTTLTPLLGHTFKVHSIRVRVALVGIIADHPAMCKLCGFPTIVTTLLPAQNARQLAEEYRNLGTQAENDAFFATHGVHWSVAKTQWYQRWIKAGALRANTSNFFRELNVIHEFLESFEAPLWAGRLPLRVGEPSGGSLTADEYKCAVTAPWAIMIPIVWDKFLAEAEKEHTISLETYRQAMHTYRTTLRAWESGNRKPKQPAEPKKPILRMQAGEDVNLLRFATLLKILVGSSITEDGLDKSENLLQKYLLGFLTPNHHWAVHIPRQVRDFGPLYSFWAFVTERLNKVLKNLKSNNWPGGRLEVSMVREFQRMSRLDGLLS</sequence>
<protein>
    <submittedName>
        <fullName evidence="2">Uncharacterized protein</fullName>
    </submittedName>
</protein>
<keyword evidence="3" id="KW-1185">Reference proteome</keyword>
<name>A0AAD6Y3F4_9AGAR</name>
<dbReference type="EMBL" id="JARJCW010000161">
    <property type="protein sequence ID" value="KAJ7189945.1"/>
    <property type="molecule type" value="Genomic_DNA"/>
</dbReference>
<feature type="region of interest" description="Disordered" evidence="1">
    <location>
        <begin position="1"/>
        <end position="25"/>
    </location>
</feature>
<evidence type="ECO:0000313" key="2">
    <source>
        <dbReference type="EMBL" id="KAJ7189945.1"/>
    </source>
</evidence>
<reference evidence="2" key="1">
    <citation type="submission" date="2023-03" db="EMBL/GenBank/DDBJ databases">
        <title>Massive genome expansion in bonnet fungi (Mycena s.s.) driven by repeated elements and novel gene families across ecological guilds.</title>
        <authorList>
            <consortium name="Lawrence Berkeley National Laboratory"/>
            <person name="Harder C.B."/>
            <person name="Miyauchi S."/>
            <person name="Viragh M."/>
            <person name="Kuo A."/>
            <person name="Thoen E."/>
            <person name="Andreopoulos B."/>
            <person name="Lu D."/>
            <person name="Skrede I."/>
            <person name="Drula E."/>
            <person name="Henrissat B."/>
            <person name="Morin E."/>
            <person name="Kohler A."/>
            <person name="Barry K."/>
            <person name="LaButti K."/>
            <person name="Morin E."/>
            <person name="Salamov A."/>
            <person name="Lipzen A."/>
            <person name="Mereny Z."/>
            <person name="Hegedus B."/>
            <person name="Baldrian P."/>
            <person name="Stursova M."/>
            <person name="Weitz H."/>
            <person name="Taylor A."/>
            <person name="Grigoriev I.V."/>
            <person name="Nagy L.G."/>
            <person name="Martin F."/>
            <person name="Kauserud H."/>
        </authorList>
    </citation>
    <scope>NUCLEOTIDE SEQUENCE</scope>
    <source>
        <strain evidence="2">9144</strain>
    </source>
</reference>
<feature type="compositionally biased region" description="Polar residues" evidence="1">
    <location>
        <begin position="9"/>
        <end position="25"/>
    </location>
</feature>
<comment type="caution">
    <text evidence="2">The sequence shown here is derived from an EMBL/GenBank/DDBJ whole genome shotgun (WGS) entry which is preliminary data.</text>
</comment>
<proteinExistence type="predicted"/>
<dbReference type="Proteomes" id="UP001219525">
    <property type="component" value="Unassembled WGS sequence"/>
</dbReference>
<dbReference type="PANTHER" id="PTHR46579">
    <property type="entry name" value="F5/8 TYPE C DOMAIN-CONTAINING PROTEIN-RELATED"/>
    <property type="match status" value="1"/>
</dbReference>
<organism evidence="2 3">
    <name type="scientific">Mycena pura</name>
    <dbReference type="NCBI Taxonomy" id="153505"/>
    <lineage>
        <taxon>Eukaryota</taxon>
        <taxon>Fungi</taxon>
        <taxon>Dikarya</taxon>
        <taxon>Basidiomycota</taxon>
        <taxon>Agaricomycotina</taxon>
        <taxon>Agaricomycetes</taxon>
        <taxon>Agaricomycetidae</taxon>
        <taxon>Agaricales</taxon>
        <taxon>Marasmiineae</taxon>
        <taxon>Mycenaceae</taxon>
        <taxon>Mycena</taxon>
    </lineage>
</organism>
<gene>
    <name evidence="2" type="ORF">GGX14DRAFT_408397</name>
</gene>
<dbReference type="AlphaFoldDB" id="A0AAD6Y3F4"/>
<evidence type="ECO:0000256" key="1">
    <source>
        <dbReference type="SAM" id="MobiDB-lite"/>
    </source>
</evidence>
<accession>A0AAD6Y3F4</accession>